<feature type="chain" id="PRO_5043140430" evidence="1">
    <location>
        <begin position="22"/>
        <end position="101"/>
    </location>
</feature>
<accession>A0A183J280</accession>
<gene>
    <name evidence="2" type="ORF">SBAD_LOCUS9977</name>
</gene>
<dbReference type="EMBL" id="UZAM01013430">
    <property type="protein sequence ID" value="VDP27831.1"/>
    <property type="molecule type" value="Genomic_DNA"/>
</dbReference>
<dbReference type="Proteomes" id="UP000270296">
    <property type="component" value="Unassembled WGS sequence"/>
</dbReference>
<feature type="signal peptide" evidence="1">
    <location>
        <begin position="1"/>
        <end position="21"/>
    </location>
</feature>
<sequence>MDCHTVFIVLFVTIQYGCTVGEHITPVPVLEANREIDISTQLCRGYDRIVVSPPVPNKPFDFFYAIPASNNSHLAFIDVSVSTGSKKTKLEVVKSSDNLIK</sequence>
<protein>
    <submittedName>
        <fullName evidence="4">MSP domain-containing protein</fullName>
    </submittedName>
</protein>
<reference evidence="2 3" key="2">
    <citation type="submission" date="2018-11" db="EMBL/GenBank/DDBJ databases">
        <authorList>
            <consortium name="Pathogen Informatics"/>
        </authorList>
    </citation>
    <scope>NUCLEOTIDE SEQUENCE [LARGE SCALE GENOMIC DNA]</scope>
</reference>
<reference evidence="4" key="1">
    <citation type="submission" date="2016-06" db="UniProtKB">
        <authorList>
            <consortium name="WormBaseParasite"/>
        </authorList>
    </citation>
    <scope>IDENTIFICATION</scope>
</reference>
<organism evidence="4">
    <name type="scientific">Soboliphyme baturini</name>
    <dbReference type="NCBI Taxonomy" id="241478"/>
    <lineage>
        <taxon>Eukaryota</taxon>
        <taxon>Metazoa</taxon>
        <taxon>Ecdysozoa</taxon>
        <taxon>Nematoda</taxon>
        <taxon>Enoplea</taxon>
        <taxon>Dorylaimia</taxon>
        <taxon>Dioctophymatida</taxon>
        <taxon>Dioctophymatoidea</taxon>
        <taxon>Soboliphymatidae</taxon>
        <taxon>Soboliphyme</taxon>
    </lineage>
</organism>
<keyword evidence="3" id="KW-1185">Reference proteome</keyword>
<proteinExistence type="predicted"/>
<evidence type="ECO:0000313" key="4">
    <source>
        <dbReference type="WBParaSite" id="SBAD_0001033001-mRNA-1"/>
    </source>
</evidence>
<evidence type="ECO:0000313" key="2">
    <source>
        <dbReference type="EMBL" id="VDP27831.1"/>
    </source>
</evidence>
<evidence type="ECO:0000256" key="1">
    <source>
        <dbReference type="SAM" id="SignalP"/>
    </source>
</evidence>
<keyword evidence="1" id="KW-0732">Signal</keyword>
<name>A0A183J280_9BILA</name>
<dbReference type="AlphaFoldDB" id="A0A183J280"/>
<dbReference type="WBParaSite" id="SBAD_0001033001-mRNA-1">
    <property type="protein sequence ID" value="SBAD_0001033001-mRNA-1"/>
    <property type="gene ID" value="SBAD_0001033001"/>
</dbReference>
<evidence type="ECO:0000313" key="3">
    <source>
        <dbReference type="Proteomes" id="UP000270296"/>
    </source>
</evidence>